<organism evidence="1">
    <name type="scientific">Anguilla anguilla</name>
    <name type="common">European freshwater eel</name>
    <name type="synonym">Muraena anguilla</name>
    <dbReference type="NCBI Taxonomy" id="7936"/>
    <lineage>
        <taxon>Eukaryota</taxon>
        <taxon>Metazoa</taxon>
        <taxon>Chordata</taxon>
        <taxon>Craniata</taxon>
        <taxon>Vertebrata</taxon>
        <taxon>Euteleostomi</taxon>
        <taxon>Actinopterygii</taxon>
        <taxon>Neopterygii</taxon>
        <taxon>Teleostei</taxon>
        <taxon>Anguilliformes</taxon>
        <taxon>Anguillidae</taxon>
        <taxon>Anguilla</taxon>
    </lineage>
</organism>
<name>A0A0E9W4M1_ANGAN</name>
<dbReference type="EMBL" id="GBXM01023290">
    <property type="protein sequence ID" value="JAH85287.1"/>
    <property type="molecule type" value="Transcribed_RNA"/>
</dbReference>
<dbReference type="AlphaFoldDB" id="A0A0E9W4M1"/>
<reference evidence="1" key="1">
    <citation type="submission" date="2014-11" db="EMBL/GenBank/DDBJ databases">
        <authorList>
            <person name="Amaro Gonzalez C."/>
        </authorList>
    </citation>
    <scope>NUCLEOTIDE SEQUENCE</scope>
</reference>
<sequence>MLQLVSFPVIVQQVDSSPYTVLKKKESQEGYEILGTTSRSALKLFM</sequence>
<proteinExistence type="predicted"/>
<reference evidence="1" key="2">
    <citation type="journal article" date="2015" name="Fish Shellfish Immunol.">
        <title>Early steps in the European eel (Anguilla anguilla)-Vibrio vulnificus interaction in the gills: Role of the RtxA13 toxin.</title>
        <authorList>
            <person name="Callol A."/>
            <person name="Pajuelo D."/>
            <person name="Ebbesson L."/>
            <person name="Teles M."/>
            <person name="MacKenzie S."/>
            <person name="Amaro C."/>
        </authorList>
    </citation>
    <scope>NUCLEOTIDE SEQUENCE</scope>
</reference>
<evidence type="ECO:0000313" key="1">
    <source>
        <dbReference type="EMBL" id="JAH85287.1"/>
    </source>
</evidence>
<protein>
    <submittedName>
        <fullName evidence="1">Uncharacterized protein</fullName>
    </submittedName>
</protein>
<accession>A0A0E9W4M1</accession>